<protein>
    <submittedName>
        <fullName evidence="1">Uncharacterized protein</fullName>
    </submittedName>
</protein>
<dbReference type="Gene3D" id="3.20.20.10">
    <property type="entry name" value="Alanine racemase"/>
    <property type="match status" value="1"/>
</dbReference>
<organism evidence="1 2">
    <name type="scientific">Rhizopus oryzae</name>
    <name type="common">Mucormycosis agent</name>
    <name type="synonym">Rhizopus arrhizus var. delemar</name>
    <dbReference type="NCBI Taxonomy" id="64495"/>
    <lineage>
        <taxon>Eukaryota</taxon>
        <taxon>Fungi</taxon>
        <taxon>Fungi incertae sedis</taxon>
        <taxon>Mucoromycota</taxon>
        <taxon>Mucoromycotina</taxon>
        <taxon>Mucoromycetes</taxon>
        <taxon>Mucorales</taxon>
        <taxon>Mucorineae</taxon>
        <taxon>Rhizopodaceae</taxon>
        <taxon>Rhizopus</taxon>
    </lineage>
</organism>
<accession>A0A9P6YLZ8</accession>
<evidence type="ECO:0000313" key="1">
    <source>
        <dbReference type="EMBL" id="KAG1551883.1"/>
    </source>
</evidence>
<dbReference type="OrthoDB" id="20198at2759"/>
<dbReference type="InterPro" id="IPR029066">
    <property type="entry name" value="PLP-binding_barrel"/>
</dbReference>
<dbReference type="Proteomes" id="UP000717996">
    <property type="component" value="Unassembled WGS sequence"/>
</dbReference>
<name>A0A9P6YLZ8_RHIOR</name>
<dbReference type="AlphaFoldDB" id="A0A9P6YLZ8"/>
<dbReference type="EMBL" id="JAANIT010000119">
    <property type="protein sequence ID" value="KAG1551883.1"/>
    <property type="molecule type" value="Genomic_DNA"/>
</dbReference>
<sequence>MTQTWTNINPNLSKWKETLKQNMIGKKLSDLRTPSLVIDRTRLERNCQQLGKITTELKIKVRVHVKTHKVN</sequence>
<gene>
    <name evidence="1" type="ORF">G6F51_001558</name>
</gene>
<reference evidence="1" key="1">
    <citation type="journal article" date="2020" name="Microb. Genom.">
        <title>Genetic diversity of clinical and environmental Mucorales isolates obtained from an investigation of mucormycosis cases among solid organ transplant recipients.</title>
        <authorList>
            <person name="Nguyen M.H."/>
            <person name="Kaul D."/>
            <person name="Muto C."/>
            <person name="Cheng S.J."/>
            <person name="Richter R.A."/>
            <person name="Bruno V.M."/>
            <person name="Liu G."/>
            <person name="Beyhan S."/>
            <person name="Sundermann A.J."/>
            <person name="Mounaud S."/>
            <person name="Pasculle A.W."/>
            <person name="Nierman W.C."/>
            <person name="Driscoll E."/>
            <person name="Cumbie R."/>
            <person name="Clancy C.J."/>
            <person name="Dupont C.L."/>
        </authorList>
    </citation>
    <scope>NUCLEOTIDE SEQUENCE</scope>
    <source>
        <strain evidence="1">GL16</strain>
    </source>
</reference>
<evidence type="ECO:0000313" key="2">
    <source>
        <dbReference type="Proteomes" id="UP000717996"/>
    </source>
</evidence>
<comment type="caution">
    <text evidence="1">The sequence shown here is derived from an EMBL/GenBank/DDBJ whole genome shotgun (WGS) entry which is preliminary data.</text>
</comment>
<proteinExistence type="predicted"/>